<dbReference type="InterPro" id="IPR036875">
    <property type="entry name" value="Znf_CCHC_sf"/>
</dbReference>
<dbReference type="KEGG" id="hro:HELRODRAFT_103401"/>
<dbReference type="SUPFAM" id="SSF57756">
    <property type="entry name" value="Retrovirus zinc finger-like domains"/>
    <property type="match status" value="1"/>
</dbReference>
<dbReference type="PROSITE" id="PS51282">
    <property type="entry name" value="DWNN"/>
    <property type="match status" value="1"/>
</dbReference>
<dbReference type="OrthoDB" id="106784at2759"/>
<evidence type="ECO:0000256" key="5">
    <source>
        <dbReference type="ARBA" id="ARBA00023242"/>
    </source>
</evidence>
<evidence type="ECO:0000259" key="7">
    <source>
        <dbReference type="PROSITE" id="PS50089"/>
    </source>
</evidence>
<keyword evidence="12" id="KW-1185">Reference proteome</keyword>
<dbReference type="eggNOG" id="KOG0314">
    <property type="taxonomic scope" value="Eukaryota"/>
</dbReference>
<proteinExistence type="predicted"/>
<dbReference type="Proteomes" id="UP000015101">
    <property type="component" value="Unassembled WGS sequence"/>
</dbReference>
<accession>T1EDG0</accession>
<dbReference type="InterPro" id="IPR025829">
    <property type="entry name" value="Zn_knuckle_CX2CX3GHX4C"/>
</dbReference>
<dbReference type="GO" id="GO:0006397">
    <property type="term" value="P:mRNA processing"/>
    <property type="evidence" value="ECO:0007669"/>
    <property type="project" value="InterPro"/>
</dbReference>
<reference evidence="10 12" key="2">
    <citation type="journal article" date="2013" name="Nature">
        <title>Insights into bilaterian evolution from three spiralian genomes.</title>
        <authorList>
            <person name="Simakov O."/>
            <person name="Marletaz F."/>
            <person name="Cho S.J."/>
            <person name="Edsinger-Gonzales E."/>
            <person name="Havlak P."/>
            <person name="Hellsten U."/>
            <person name="Kuo D.H."/>
            <person name="Larsson T."/>
            <person name="Lv J."/>
            <person name="Arendt D."/>
            <person name="Savage R."/>
            <person name="Osoegawa K."/>
            <person name="de Jong P."/>
            <person name="Grimwood J."/>
            <person name="Chapman J.A."/>
            <person name="Shapiro H."/>
            <person name="Aerts A."/>
            <person name="Otillar R.P."/>
            <person name="Terry A.Y."/>
            <person name="Boore J.L."/>
            <person name="Grigoriev I.V."/>
            <person name="Lindberg D.R."/>
            <person name="Seaver E.C."/>
            <person name="Weisblat D.A."/>
            <person name="Putnam N.H."/>
            <person name="Rokhsar D.S."/>
        </authorList>
    </citation>
    <scope>NUCLEOTIDE SEQUENCE</scope>
</reference>
<keyword evidence="3 6" id="KW-0863">Zinc-finger</keyword>
<dbReference type="CDD" id="cd16620">
    <property type="entry name" value="vRING-HC-C4C4_RBBP6"/>
    <property type="match status" value="1"/>
</dbReference>
<evidence type="ECO:0000259" key="9">
    <source>
        <dbReference type="PROSITE" id="PS51282"/>
    </source>
</evidence>
<feature type="domain" description="DWNN" evidence="9">
    <location>
        <begin position="5"/>
        <end position="78"/>
    </location>
</feature>
<evidence type="ECO:0000313" key="11">
    <source>
        <dbReference type="EnsemblMetazoa" id="HelroP103401"/>
    </source>
</evidence>
<evidence type="ECO:0000256" key="4">
    <source>
        <dbReference type="ARBA" id="ARBA00022833"/>
    </source>
</evidence>
<evidence type="ECO:0000256" key="3">
    <source>
        <dbReference type="ARBA" id="ARBA00022771"/>
    </source>
</evidence>
<sequence length="324" mass="36120">MTSTVHFKFKSSLEFETLSFTGSEISVADLKKEIINIKNMGKLMENFDLNITNAQTREDYKPDAMVPRNSSVVVARVPVLRSSRRDNLRRDLAASPTKIDDTSSPLEILSKTKDIASLEISEEEKIRTMMEQSNKDFANVNYNRVPRMPTGPVPRNYVCHRCGLPGHYIQNCPRFKDPNSTETFPRLKRSTGIPNSFMTTVHDINTPGVLLTSSGQLAVPTIDAAAYKEGKKEKPPFVKDTNTAKKPDPNEKLIPNELLCPICKDILVDVVVAPCCGESACDECIRHKILASDNHQCPICKETNVSPDDLIANNLVRAAVINYQ</sequence>
<organism evidence="11 12">
    <name type="scientific">Helobdella robusta</name>
    <name type="common">Californian leech</name>
    <dbReference type="NCBI Taxonomy" id="6412"/>
    <lineage>
        <taxon>Eukaryota</taxon>
        <taxon>Metazoa</taxon>
        <taxon>Spiralia</taxon>
        <taxon>Lophotrochozoa</taxon>
        <taxon>Annelida</taxon>
        <taxon>Clitellata</taxon>
        <taxon>Hirudinea</taxon>
        <taxon>Rhynchobdellida</taxon>
        <taxon>Glossiphoniidae</taxon>
        <taxon>Helobdella</taxon>
    </lineage>
</organism>
<dbReference type="PANTHER" id="PTHR15439:SF0">
    <property type="entry name" value="CELL DIVISION CYCLE AND APOPTOSIS REGULATOR PROTEIN 1-RELATED"/>
    <property type="match status" value="1"/>
</dbReference>
<evidence type="ECO:0000313" key="10">
    <source>
        <dbReference type="EMBL" id="ESN93488.1"/>
    </source>
</evidence>
<dbReference type="GO" id="GO:0005634">
    <property type="term" value="C:nucleus"/>
    <property type="evidence" value="ECO:0007669"/>
    <property type="project" value="UniProtKB-SubCell"/>
</dbReference>
<dbReference type="Gene3D" id="3.10.20.90">
    <property type="entry name" value="Phosphatidylinositol 3-kinase Catalytic Subunit, Chain A, domain 1"/>
    <property type="match status" value="1"/>
</dbReference>
<dbReference type="EMBL" id="KB097605">
    <property type="protein sequence ID" value="ESN93488.1"/>
    <property type="molecule type" value="Genomic_DNA"/>
</dbReference>
<comment type="subcellular location">
    <subcellularLocation>
        <location evidence="1">Nucleus</location>
    </subcellularLocation>
</comment>
<dbReference type="PANTHER" id="PTHR15439">
    <property type="entry name" value="RETINOBLASTOMA-BINDING PROTEIN 6"/>
    <property type="match status" value="1"/>
</dbReference>
<dbReference type="Gene3D" id="3.30.40.10">
    <property type="entry name" value="Zinc/RING finger domain, C3HC4 (zinc finger)"/>
    <property type="match status" value="1"/>
</dbReference>
<dbReference type="GO" id="GO:0061630">
    <property type="term" value="F:ubiquitin protein ligase activity"/>
    <property type="evidence" value="ECO:0007669"/>
    <property type="project" value="InterPro"/>
</dbReference>
<dbReference type="SUPFAM" id="SSF57850">
    <property type="entry name" value="RING/U-box"/>
    <property type="match status" value="1"/>
</dbReference>
<reference evidence="11" key="3">
    <citation type="submission" date="2015-06" db="UniProtKB">
        <authorList>
            <consortium name="EnsemblMetazoa"/>
        </authorList>
    </citation>
    <scope>IDENTIFICATION</scope>
</reference>
<dbReference type="PROSITE" id="PS50158">
    <property type="entry name" value="ZF_CCHC"/>
    <property type="match status" value="1"/>
</dbReference>
<evidence type="ECO:0008006" key="13">
    <source>
        <dbReference type="Google" id="ProtNLM"/>
    </source>
</evidence>
<feature type="domain" description="CCHC-type" evidence="8">
    <location>
        <begin position="159"/>
        <end position="174"/>
    </location>
</feature>
<feature type="domain" description="RING-type" evidence="7">
    <location>
        <begin position="260"/>
        <end position="301"/>
    </location>
</feature>
<evidence type="ECO:0000313" key="12">
    <source>
        <dbReference type="Proteomes" id="UP000015101"/>
    </source>
</evidence>
<dbReference type="Pfam" id="PF08783">
    <property type="entry name" value="DWNN"/>
    <property type="match status" value="1"/>
</dbReference>
<dbReference type="Pfam" id="PF13696">
    <property type="entry name" value="zf-CCHC_2"/>
    <property type="match status" value="1"/>
</dbReference>
<keyword evidence="4" id="KW-0862">Zinc</keyword>
<dbReference type="InterPro" id="IPR013083">
    <property type="entry name" value="Znf_RING/FYVE/PHD"/>
</dbReference>
<dbReference type="GO" id="GO:0003676">
    <property type="term" value="F:nucleic acid binding"/>
    <property type="evidence" value="ECO:0007669"/>
    <property type="project" value="InterPro"/>
</dbReference>
<dbReference type="InterPro" id="IPR014891">
    <property type="entry name" value="DWNN_domain"/>
</dbReference>
<dbReference type="InterPro" id="IPR001878">
    <property type="entry name" value="Znf_CCHC"/>
</dbReference>
<dbReference type="EnsemblMetazoa" id="HelroT103401">
    <property type="protein sequence ID" value="HelroP103401"/>
    <property type="gene ID" value="HelroG103401"/>
</dbReference>
<dbReference type="InterPro" id="IPR001841">
    <property type="entry name" value="Znf_RING"/>
</dbReference>
<dbReference type="OMA" id="CGAKDHW"/>
<dbReference type="AlphaFoldDB" id="T1EDG0"/>
<dbReference type="RefSeq" id="XP_009028354.1">
    <property type="nucleotide sequence ID" value="XM_009030106.1"/>
</dbReference>
<dbReference type="InParanoid" id="T1EDG0"/>
<dbReference type="GO" id="GO:0016567">
    <property type="term" value="P:protein ubiquitination"/>
    <property type="evidence" value="ECO:0007669"/>
    <property type="project" value="InterPro"/>
</dbReference>
<dbReference type="HOGENOM" id="CLU_015100_0_0_1"/>
<keyword evidence="5" id="KW-0539">Nucleus</keyword>
<dbReference type="GeneID" id="20194612"/>
<dbReference type="CTD" id="20194612"/>
<dbReference type="SMART" id="SM01180">
    <property type="entry name" value="DWNN"/>
    <property type="match status" value="1"/>
</dbReference>
<dbReference type="InterPro" id="IPR033489">
    <property type="entry name" value="RBBP6"/>
</dbReference>
<protein>
    <recommendedName>
        <fullName evidence="13">DWNN domain-containing protein</fullName>
    </recommendedName>
</protein>
<name>T1EDG0_HELRO</name>
<dbReference type="STRING" id="6412.T1EDG0"/>
<dbReference type="GO" id="GO:0008270">
    <property type="term" value="F:zinc ion binding"/>
    <property type="evidence" value="ECO:0007669"/>
    <property type="project" value="UniProtKB-KW"/>
</dbReference>
<evidence type="ECO:0000256" key="2">
    <source>
        <dbReference type="ARBA" id="ARBA00022723"/>
    </source>
</evidence>
<evidence type="ECO:0000256" key="1">
    <source>
        <dbReference type="ARBA" id="ARBA00004123"/>
    </source>
</evidence>
<evidence type="ECO:0000259" key="8">
    <source>
        <dbReference type="PROSITE" id="PS50158"/>
    </source>
</evidence>
<dbReference type="PROSITE" id="PS50089">
    <property type="entry name" value="ZF_RING_2"/>
    <property type="match status" value="1"/>
</dbReference>
<gene>
    <name evidence="11" type="primary">20194612</name>
    <name evidence="10" type="ORF">HELRODRAFT_103401</name>
</gene>
<dbReference type="EMBL" id="AMQM01007378">
    <property type="status" value="NOT_ANNOTATED_CDS"/>
    <property type="molecule type" value="Genomic_DNA"/>
</dbReference>
<reference evidence="12" key="1">
    <citation type="submission" date="2012-12" db="EMBL/GenBank/DDBJ databases">
        <authorList>
            <person name="Hellsten U."/>
            <person name="Grimwood J."/>
            <person name="Chapman J.A."/>
            <person name="Shapiro H."/>
            <person name="Aerts A."/>
            <person name="Otillar R.P."/>
            <person name="Terry A.Y."/>
            <person name="Boore J.L."/>
            <person name="Simakov O."/>
            <person name="Marletaz F."/>
            <person name="Cho S.-J."/>
            <person name="Edsinger-Gonzales E."/>
            <person name="Havlak P."/>
            <person name="Kuo D.-H."/>
            <person name="Larsson T."/>
            <person name="Lv J."/>
            <person name="Arendt D."/>
            <person name="Savage R."/>
            <person name="Osoegawa K."/>
            <person name="de Jong P."/>
            <person name="Lindberg D.R."/>
            <person name="Seaver E.C."/>
            <person name="Weisblat D.A."/>
            <person name="Putnam N.H."/>
            <person name="Grigoriev I.V."/>
            <person name="Rokhsar D.S."/>
        </authorList>
    </citation>
    <scope>NUCLEOTIDE SEQUENCE</scope>
</reference>
<keyword evidence="2" id="KW-0479">Metal-binding</keyword>
<evidence type="ECO:0000256" key="6">
    <source>
        <dbReference type="PROSITE-ProRule" id="PRU00047"/>
    </source>
</evidence>
<dbReference type="Gene3D" id="4.10.60.10">
    <property type="entry name" value="Zinc finger, CCHC-type"/>
    <property type="match status" value="1"/>
</dbReference>